<evidence type="ECO:0000256" key="6">
    <source>
        <dbReference type="ARBA" id="ARBA00023306"/>
    </source>
</evidence>
<protein>
    <recommendedName>
        <fullName evidence="3 7">TIMELESS-interacting protein</fullName>
    </recommendedName>
</protein>
<comment type="similarity">
    <text evidence="2 7">Belongs to the CSM3 family.</text>
</comment>
<accession>A0A6F9DUW6</accession>
<dbReference type="InterPro" id="IPR012923">
    <property type="entry name" value="Csm3"/>
</dbReference>
<dbReference type="InterPro" id="IPR040038">
    <property type="entry name" value="TIPIN/Csm3/Swi3"/>
</dbReference>
<dbReference type="GO" id="GO:0031298">
    <property type="term" value="C:replication fork protection complex"/>
    <property type="evidence" value="ECO:0007669"/>
    <property type="project" value="TreeGrafter"/>
</dbReference>
<evidence type="ECO:0000256" key="3">
    <source>
        <dbReference type="ARBA" id="ARBA00018750"/>
    </source>
</evidence>
<evidence type="ECO:0000313" key="9">
    <source>
        <dbReference type="EMBL" id="CAB3266971.1"/>
    </source>
</evidence>
<keyword evidence="4 7" id="KW-0227">DNA damage</keyword>
<dbReference type="AlphaFoldDB" id="A0A6F9DUW6"/>
<gene>
    <name evidence="9" type="primary">Tipin-003</name>
</gene>
<dbReference type="PANTHER" id="PTHR13220:SF11">
    <property type="entry name" value="TIMELESS-INTERACTING PROTEIN"/>
    <property type="match status" value="1"/>
</dbReference>
<keyword evidence="5 7" id="KW-0539">Nucleus</keyword>
<organism evidence="9">
    <name type="scientific">Phallusia mammillata</name>
    <dbReference type="NCBI Taxonomy" id="59560"/>
    <lineage>
        <taxon>Eukaryota</taxon>
        <taxon>Metazoa</taxon>
        <taxon>Chordata</taxon>
        <taxon>Tunicata</taxon>
        <taxon>Ascidiacea</taxon>
        <taxon>Phlebobranchia</taxon>
        <taxon>Ascidiidae</taxon>
        <taxon>Phallusia</taxon>
    </lineage>
</organism>
<reference evidence="9" key="1">
    <citation type="submission" date="2020-04" db="EMBL/GenBank/DDBJ databases">
        <authorList>
            <person name="Neveu A P."/>
        </authorList>
    </citation>
    <scope>NUCLEOTIDE SEQUENCE</scope>
    <source>
        <tissue evidence="9">Whole embryo</tissue>
    </source>
</reference>
<evidence type="ECO:0000256" key="7">
    <source>
        <dbReference type="RuleBase" id="RU366049"/>
    </source>
</evidence>
<dbReference type="GO" id="GO:0031297">
    <property type="term" value="P:replication fork processing"/>
    <property type="evidence" value="ECO:0007669"/>
    <property type="project" value="UniProtKB-UniRule"/>
</dbReference>
<dbReference type="PANTHER" id="PTHR13220">
    <property type="entry name" value="TIMELESS INTERACTING-RELATED"/>
    <property type="match status" value="1"/>
</dbReference>
<dbReference type="GO" id="GO:0003677">
    <property type="term" value="F:DNA binding"/>
    <property type="evidence" value="ECO:0007669"/>
    <property type="project" value="TreeGrafter"/>
</dbReference>
<dbReference type="GO" id="GO:0006974">
    <property type="term" value="P:DNA damage response"/>
    <property type="evidence" value="ECO:0007669"/>
    <property type="project" value="UniProtKB-KW"/>
</dbReference>
<dbReference type="EMBL" id="LR791109">
    <property type="protein sequence ID" value="CAB3266971.1"/>
    <property type="molecule type" value="mRNA"/>
</dbReference>
<evidence type="ECO:0000256" key="4">
    <source>
        <dbReference type="ARBA" id="ARBA00022763"/>
    </source>
</evidence>
<evidence type="ECO:0000259" key="8">
    <source>
        <dbReference type="Pfam" id="PF07962"/>
    </source>
</evidence>
<dbReference type="GO" id="GO:0043111">
    <property type="term" value="P:replication fork arrest"/>
    <property type="evidence" value="ECO:0007669"/>
    <property type="project" value="TreeGrafter"/>
</dbReference>
<feature type="domain" description="Chromosome segregation in meiosis protein 3" evidence="8">
    <location>
        <begin position="55"/>
        <end position="136"/>
    </location>
</feature>
<dbReference type="GO" id="GO:0000076">
    <property type="term" value="P:DNA replication checkpoint signaling"/>
    <property type="evidence" value="ECO:0007669"/>
    <property type="project" value="UniProtKB-UniRule"/>
</dbReference>
<sequence length="183" mass="20791">MDDDLFFDEAAALNKNSETHNDGNQVNMDDAPVLTELDDTNTTSKKKRTINRGPKLDARRLLGARGLPALQNHFESVTFKGKGHEAEDLDLMMSKLEHWAHRLFPKFMFDDCLEKIEALGHKKEIQTCMKRIRMGMPVMDDNMQSTIITEDGPTPIDSEIPVLDFNEETNMFPDPVPNINDSD</sequence>
<keyword evidence="6 7" id="KW-0131">Cell cycle</keyword>
<evidence type="ECO:0000256" key="2">
    <source>
        <dbReference type="ARBA" id="ARBA00006075"/>
    </source>
</evidence>
<comment type="function">
    <text evidence="7">Plays an important role in the control of DNA replication and the maintenance of replication fork stability.</text>
</comment>
<name>A0A6F9DUW6_9ASCI</name>
<proteinExistence type="evidence at transcript level"/>
<evidence type="ECO:0000256" key="1">
    <source>
        <dbReference type="ARBA" id="ARBA00004123"/>
    </source>
</evidence>
<evidence type="ECO:0000256" key="5">
    <source>
        <dbReference type="ARBA" id="ARBA00023242"/>
    </source>
</evidence>
<dbReference type="Pfam" id="PF07962">
    <property type="entry name" value="Swi3"/>
    <property type="match status" value="1"/>
</dbReference>
<comment type="subcellular location">
    <subcellularLocation>
        <location evidence="1 7">Nucleus</location>
    </subcellularLocation>
</comment>